<dbReference type="STRING" id="111780.Sta7437_4423"/>
<protein>
    <submittedName>
        <fullName evidence="2">CheW domain protein</fullName>
    </submittedName>
</protein>
<evidence type="ECO:0000259" key="1">
    <source>
        <dbReference type="PROSITE" id="PS50851"/>
    </source>
</evidence>
<name>K9Y0H0_STAC7</name>
<dbReference type="GO" id="GO:0007165">
    <property type="term" value="P:signal transduction"/>
    <property type="evidence" value="ECO:0007669"/>
    <property type="project" value="InterPro"/>
</dbReference>
<organism evidence="2 3">
    <name type="scientific">Stanieria cyanosphaera (strain ATCC 29371 / PCC 7437)</name>
    <dbReference type="NCBI Taxonomy" id="111780"/>
    <lineage>
        <taxon>Bacteria</taxon>
        <taxon>Bacillati</taxon>
        <taxon>Cyanobacteriota</taxon>
        <taxon>Cyanophyceae</taxon>
        <taxon>Pleurocapsales</taxon>
        <taxon>Dermocarpellaceae</taxon>
        <taxon>Stanieria</taxon>
    </lineage>
</organism>
<dbReference type="KEGG" id="scs:Sta7437_4423"/>
<proteinExistence type="predicted"/>
<dbReference type="AlphaFoldDB" id="K9Y0H0"/>
<sequence>MAIFSTLRSRRFANKQQEVTQQMITFRLRREWFALPILTIQKVVLLGEVYGDPHKTGISITKYEDKEILVIDVGQRIFNNAPELELFSEKTESELSLSDLQQRRYLIILYSQKQDLIGLPIDSQPIMRYVTQSAFKALPENYLIQGNIQGVSSQIIDLPDHPPIFILETSQLI</sequence>
<gene>
    <name evidence="2" type="ordered locus">Sta7437_4423</name>
</gene>
<evidence type="ECO:0000313" key="3">
    <source>
        <dbReference type="Proteomes" id="UP000010473"/>
    </source>
</evidence>
<dbReference type="InterPro" id="IPR036061">
    <property type="entry name" value="CheW-like_dom_sf"/>
</dbReference>
<dbReference type="InterPro" id="IPR002545">
    <property type="entry name" value="CheW-lke_dom"/>
</dbReference>
<reference evidence="3" key="1">
    <citation type="journal article" date="2013" name="Proc. Natl. Acad. Sci. U.S.A.">
        <title>Improving the coverage of the cyanobacterial phylum using diversity-driven genome sequencing.</title>
        <authorList>
            <person name="Shih P.M."/>
            <person name="Wu D."/>
            <person name="Latifi A."/>
            <person name="Axen S.D."/>
            <person name="Fewer D.P."/>
            <person name="Talla E."/>
            <person name="Calteau A."/>
            <person name="Cai F."/>
            <person name="Tandeau de Marsac N."/>
            <person name="Rippka R."/>
            <person name="Herdman M."/>
            <person name="Sivonen K."/>
            <person name="Coursin T."/>
            <person name="Laurent T."/>
            <person name="Goodwin L."/>
            <person name="Nolan M."/>
            <person name="Davenport K.W."/>
            <person name="Han C.S."/>
            <person name="Rubin E.M."/>
            <person name="Eisen J.A."/>
            <person name="Woyke T."/>
            <person name="Gugger M."/>
            <person name="Kerfeld C.A."/>
        </authorList>
    </citation>
    <scope>NUCLEOTIDE SEQUENCE [LARGE SCALE GENOMIC DNA]</scope>
    <source>
        <strain evidence="3">ATCC 29371 / PCC 7437</strain>
    </source>
</reference>
<keyword evidence="3" id="KW-1185">Reference proteome</keyword>
<accession>K9Y0H0</accession>
<dbReference type="PROSITE" id="PS50851">
    <property type="entry name" value="CHEW"/>
    <property type="match status" value="1"/>
</dbReference>
<dbReference type="eggNOG" id="COG0835">
    <property type="taxonomic scope" value="Bacteria"/>
</dbReference>
<dbReference type="GO" id="GO:0006935">
    <property type="term" value="P:chemotaxis"/>
    <property type="evidence" value="ECO:0007669"/>
    <property type="project" value="InterPro"/>
</dbReference>
<dbReference type="SUPFAM" id="SSF50341">
    <property type="entry name" value="CheW-like"/>
    <property type="match status" value="1"/>
</dbReference>
<dbReference type="Proteomes" id="UP000010473">
    <property type="component" value="Chromosome"/>
</dbReference>
<dbReference type="OrthoDB" id="571837at2"/>
<evidence type="ECO:0000313" key="2">
    <source>
        <dbReference type="EMBL" id="AFZ37891.1"/>
    </source>
</evidence>
<dbReference type="HOGENOM" id="CLU_1530114_0_0_3"/>
<dbReference type="Pfam" id="PF01584">
    <property type="entry name" value="CheW"/>
    <property type="match status" value="1"/>
</dbReference>
<dbReference type="RefSeq" id="WP_015195545.1">
    <property type="nucleotide sequence ID" value="NC_019748.1"/>
</dbReference>
<feature type="domain" description="CheW-like" evidence="1">
    <location>
        <begin position="20"/>
        <end position="173"/>
    </location>
</feature>
<dbReference type="EMBL" id="CP003653">
    <property type="protein sequence ID" value="AFZ37891.1"/>
    <property type="molecule type" value="Genomic_DNA"/>
</dbReference>